<dbReference type="eggNOG" id="COG0493">
    <property type="taxonomic scope" value="Bacteria"/>
</dbReference>
<evidence type="ECO:0000256" key="3">
    <source>
        <dbReference type="ARBA" id="ARBA00023014"/>
    </source>
</evidence>
<dbReference type="PATRIC" id="fig|706587.4.peg.4270"/>
<feature type="domain" description="4Fe-4S ferredoxin-type" evidence="5">
    <location>
        <begin position="491"/>
        <end position="520"/>
    </location>
</feature>
<dbReference type="Gene3D" id="1.10.1060.10">
    <property type="entry name" value="Alpha-helical ferredoxin"/>
    <property type="match status" value="1"/>
</dbReference>
<dbReference type="SUPFAM" id="SSF54862">
    <property type="entry name" value="4Fe-4S ferredoxins"/>
    <property type="match status" value="1"/>
</dbReference>
<evidence type="ECO:0000256" key="2">
    <source>
        <dbReference type="ARBA" id="ARBA00023004"/>
    </source>
</evidence>
<dbReference type="InterPro" id="IPR023753">
    <property type="entry name" value="FAD/NAD-binding_dom"/>
</dbReference>
<dbReference type="Proteomes" id="UP000006055">
    <property type="component" value="Chromosome"/>
</dbReference>
<dbReference type="InterPro" id="IPR017896">
    <property type="entry name" value="4Fe4S_Fe-S-bd"/>
</dbReference>
<keyword evidence="2" id="KW-0408">Iron</keyword>
<dbReference type="KEGG" id="dti:Desti_3761"/>
<dbReference type="Pfam" id="PF14691">
    <property type="entry name" value="Fer4_20"/>
    <property type="match status" value="1"/>
</dbReference>
<dbReference type="SUPFAM" id="SSF46548">
    <property type="entry name" value="alpha-helical ferredoxin"/>
    <property type="match status" value="1"/>
</dbReference>
<dbReference type="GO" id="GO:0046872">
    <property type="term" value="F:metal ion binding"/>
    <property type="evidence" value="ECO:0007669"/>
    <property type="project" value="UniProtKB-KW"/>
</dbReference>
<organism evidence="6 7">
    <name type="scientific">Desulfomonile tiedjei (strain ATCC 49306 / DSM 6799 / DCB-1)</name>
    <dbReference type="NCBI Taxonomy" id="706587"/>
    <lineage>
        <taxon>Bacteria</taxon>
        <taxon>Pseudomonadati</taxon>
        <taxon>Thermodesulfobacteriota</taxon>
        <taxon>Desulfomonilia</taxon>
        <taxon>Desulfomonilales</taxon>
        <taxon>Desulfomonilaceae</taxon>
        <taxon>Desulfomonile</taxon>
    </lineage>
</organism>
<dbReference type="PRINTS" id="PR00419">
    <property type="entry name" value="ADXRDTASE"/>
</dbReference>
<accession>I4CA14</accession>
<dbReference type="Pfam" id="PF07992">
    <property type="entry name" value="Pyr_redox_2"/>
    <property type="match status" value="1"/>
</dbReference>
<gene>
    <name evidence="6" type="ordered locus">Desti_3761</name>
</gene>
<dbReference type="RefSeq" id="WP_014811531.1">
    <property type="nucleotide sequence ID" value="NC_018025.1"/>
</dbReference>
<protein>
    <submittedName>
        <fullName evidence="6">NADPH-dependent glutamate synthase beta chain-like oxidoreductase</fullName>
    </submittedName>
</protein>
<evidence type="ECO:0000313" key="7">
    <source>
        <dbReference type="Proteomes" id="UP000006055"/>
    </source>
</evidence>
<dbReference type="AlphaFoldDB" id="I4CA14"/>
<dbReference type="PANTHER" id="PTHR42783">
    <property type="entry name" value="GLUTAMATE SYNTHASE [NADPH] SMALL CHAIN"/>
    <property type="match status" value="1"/>
</dbReference>
<keyword evidence="1" id="KW-0479">Metal-binding</keyword>
<dbReference type="SUPFAM" id="SSF51971">
    <property type="entry name" value="Nucleotide-binding domain"/>
    <property type="match status" value="1"/>
</dbReference>
<dbReference type="InterPro" id="IPR009051">
    <property type="entry name" value="Helical_ferredxn"/>
</dbReference>
<name>I4CA14_DESTA</name>
<evidence type="ECO:0000256" key="1">
    <source>
        <dbReference type="ARBA" id="ARBA00022723"/>
    </source>
</evidence>
<dbReference type="Gene3D" id="3.50.50.60">
    <property type="entry name" value="FAD/NAD(P)-binding domain"/>
    <property type="match status" value="2"/>
</dbReference>
<dbReference type="Gene3D" id="3.30.70.20">
    <property type="match status" value="1"/>
</dbReference>
<dbReference type="SUPFAM" id="SSF51905">
    <property type="entry name" value="FAD/NAD(P)-binding domain"/>
    <property type="match status" value="1"/>
</dbReference>
<feature type="domain" description="4Fe-4S ferredoxin-type" evidence="5">
    <location>
        <begin position="542"/>
        <end position="571"/>
    </location>
</feature>
<dbReference type="HOGENOM" id="CLU_000422_3_4_7"/>
<keyword evidence="7" id="KW-1185">Reference proteome</keyword>
<dbReference type="InterPro" id="IPR036188">
    <property type="entry name" value="FAD/NAD-bd_sf"/>
</dbReference>
<keyword evidence="3" id="KW-0411">Iron-sulfur</keyword>
<dbReference type="PANTHER" id="PTHR42783:SF3">
    <property type="entry name" value="GLUTAMATE SYNTHASE [NADPH] SMALL CHAIN-RELATED"/>
    <property type="match status" value="1"/>
</dbReference>
<proteinExistence type="predicted"/>
<dbReference type="PROSITE" id="PS00198">
    <property type="entry name" value="4FE4S_FER_1"/>
    <property type="match status" value="1"/>
</dbReference>
<feature type="region of interest" description="Disordered" evidence="4">
    <location>
        <begin position="361"/>
        <end position="380"/>
    </location>
</feature>
<evidence type="ECO:0000256" key="4">
    <source>
        <dbReference type="SAM" id="MobiDB-lite"/>
    </source>
</evidence>
<sequence length="581" mass="63769">MDTNIHQTEMLYSTSPADFDYVRVNVPCQSACPAYTNIPAYIRSLYEGKYDNSYELNRIVNLMPGVLGRICSRPCEQKCRHGEPELGKPVNICHIKRAADDHKDTFGPPVGGLFGSLNRRICIVGAGPAGLAAAHDLATLGAKVTILEALAEPGGMLMYGIPEFRLPRQVLREEIGNILKLGVELKTGVRVGKDVAVEDLMSGYDAVLLAAGCYTPKMLEIPGENLVGVYPGLDFVMRVADGIPPRVGDRVIVLGAGFTAFDCARTALRLGAKEVSICIRGTEQDLRVTHEEIFETKREGISIQGLLLSQRLVGSEKVEGVEFVRTHPGEVLPNGRRRIEPIAGSEFIQSADTVIVAIGQGADPIPSPGEKDKRGVVKGDPETFRTSLPGLYVAGDFMTGPSTVIESIAAGRKAAEKIAESLTGKKFREWTVRIQDARITDRQRAWDMIPRQEMPTIDPPHRLHPFNIEVELGLPKELAHEESKRCYLCYLHYEIDVSRCIYCRLCIDSAPRDCIKLAEDIVLSESGAISRIVETNSWRNVSAIMIDNERCIRCGECVRVCPVDCISVSKVELTERAVGGI</sequence>
<feature type="compositionally biased region" description="Basic and acidic residues" evidence="4">
    <location>
        <begin position="369"/>
        <end position="380"/>
    </location>
</feature>
<dbReference type="GO" id="GO:0016491">
    <property type="term" value="F:oxidoreductase activity"/>
    <property type="evidence" value="ECO:0007669"/>
    <property type="project" value="InterPro"/>
</dbReference>
<dbReference type="InterPro" id="IPR028261">
    <property type="entry name" value="DPD_II"/>
</dbReference>
<dbReference type="eggNOG" id="COG1143">
    <property type="taxonomic scope" value="Bacteria"/>
</dbReference>
<evidence type="ECO:0000313" key="6">
    <source>
        <dbReference type="EMBL" id="AFM26405.1"/>
    </source>
</evidence>
<reference evidence="7" key="1">
    <citation type="submission" date="2012-06" db="EMBL/GenBank/DDBJ databases">
        <title>Complete sequence of chromosome of Desulfomonile tiedjei DSM 6799.</title>
        <authorList>
            <person name="Lucas S."/>
            <person name="Copeland A."/>
            <person name="Lapidus A."/>
            <person name="Glavina del Rio T."/>
            <person name="Dalin E."/>
            <person name="Tice H."/>
            <person name="Bruce D."/>
            <person name="Goodwin L."/>
            <person name="Pitluck S."/>
            <person name="Peters L."/>
            <person name="Ovchinnikova G."/>
            <person name="Zeytun A."/>
            <person name="Lu M."/>
            <person name="Kyrpides N."/>
            <person name="Mavromatis K."/>
            <person name="Ivanova N."/>
            <person name="Brettin T."/>
            <person name="Detter J.C."/>
            <person name="Han C."/>
            <person name="Larimer F."/>
            <person name="Land M."/>
            <person name="Hauser L."/>
            <person name="Markowitz V."/>
            <person name="Cheng J.-F."/>
            <person name="Hugenholtz P."/>
            <person name="Woyke T."/>
            <person name="Wu D."/>
            <person name="Spring S."/>
            <person name="Schroeder M."/>
            <person name="Brambilla E."/>
            <person name="Klenk H.-P."/>
            <person name="Eisen J.A."/>
        </authorList>
    </citation>
    <scope>NUCLEOTIDE SEQUENCE [LARGE SCALE GENOMIC DNA]</scope>
    <source>
        <strain evidence="7">ATCC 49306 / DSM 6799 / DCB-1</strain>
    </source>
</reference>
<dbReference type="EMBL" id="CP003360">
    <property type="protein sequence ID" value="AFM26405.1"/>
    <property type="molecule type" value="Genomic_DNA"/>
</dbReference>
<dbReference type="STRING" id="706587.Desti_3761"/>
<dbReference type="OrthoDB" id="9803192at2"/>
<evidence type="ECO:0000259" key="5">
    <source>
        <dbReference type="PROSITE" id="PS51379"/>
    </source>
</evidence>
<dbReference type="InterPro" id="IPR017900">
    <property type="entry name" value="4Fe4S_Fe_S_CS"/>
</dbReference>
<dbReference type="PROSITE" id="PS51379">
    <property type="entry name" value="4FE4S_FER_2"/>
    <property type="match status" value="2"/>
</dbReference>
<dbReference type="GO" id="GO:0051536">
    <property type="term" value="F:iron-sulfur cluster binding"/>
    <property type="evidence" value="ECO:0007669"/>
    <property type="project" value="UniProtKB-KW"/>
</dbReference>
<dbReference type="Pfam" id="PF12838">
    <property type="entry name" value="Fer4_7"/>
    <property type="match status" value="1"/>
</dbReference>
<dbReference type="Gene3D" id="3.30.70.3270">
    <property type="match status" value="1"/>
</dbReference>